<organism evidence="1 2">
    <name type="scientific">Knufia fluminis</name>
    <dbReference type="NCBI Taxonomy" id="191047"/>
    <lineage>
        <taxon>Eukaryota</taxon>
        <taxon>Fungi</taxon>
        <taxon>Dikarya</taxon>
        <taxon>Ascomycota</taxon>
        <taxon>Pezizomycotina</taxon>
        <taxon>Eurotiomycetes</taxon>
        <taxon>Chaetothyriomycetidae</taxon>
        <taxon>Chaetothyriales</taxon>
        <taxon>Trichomeriaceae</taxon>
        <taxon>Knufia</taxon>
    </lineage>
</organism>
<reference evidence="1 2" key="1">
    <citation type="submission" date="2022-12" db="EMBL/GenBank/DDBJ databases">
        <title>Genomic features and morphological characterization of a novel Knufia sp. strain isolated from spacecraft assembly facility.</title>
        <authorList>
            <person name="Teixeira M."/>
            <person name="Chander A.M."/>
            <person name="Stajich J.E."/>
            <person name="Venkateswaran K."/>
        </authorList>
    </citation>
    <scope>NUCLEOTIDE SEQUENCE [LARGE SCALE GENOMIC DNA]</scope>
    <source>
        <strain evidence="1 2">FJI-L2-BK-P2</strain>
    </source>
</reference>
<accession>A0AAN8EJ58</accession>
<dbReference type="AlphaFoldDB" id="A0AAN8EJ58"/>
<dbReference type="EMBL" id="JAKLMC020000017">
    <property type="protein sequence ID" value="KAK5952062.1"/>
    <property type="molecule type" value="Genomic_DNA"/>
</dbReference>
<sequence>MNQLPPTRTAEQRLVRQLEEMQITTQNTANSQGGMDVDHLAADLGQCLLIAKPASIAFDQWSVHHAPPNLLNELNLWDCPKIVWHAHEFVWPTLEWVKIRRFEFNQAYFDILSEYQRVTNTSIHWRAVLEAGRELIYAAYLAYEHPDHRRVVEGASVYRGPSRSQKEFDARVQIWKVKTEVWEATIRFANSTLQDAVQLVEAQLDDALINEKKHGLFEPWQEYAPSKQLKDQIEHTRHLPNPFDPILLDGMTMADLAQMEDA</sequence>
<evidence type="ECO:0000313" key="1">
    <source>
        <dbReference type="EMBL" id="KAK5952062.1"/>
    </source>
</evidence>
<gene>
    <name evidence="1" type="ORF">OHC33_006949</name>
</gene>
<proteinExistence type="predicted"/>
<protein>
    <submittedName>
        <fullName evidence="1">Uncharacterized protein</fullName>
    </submittedName>
</protein>
<evidence type="ECO:0000313" key="2">
    <source>
        <dbReference type="Proteomes" id="UP001316803"/>
    </source>
</evidence>
<name>A0AAN8EJ58_9EURO</name>
<dbReference type="Proteomes" id="UP001316803">
    <property type="component" value="Unassembled WGS sequence"/>
</dbReference>
<keyword evidence="2" id="KW-1185">Reference proteome</keyword>
<comment type="caution">
    <text evidence="1">The sequence shown here is derived from an EMBL/GenBank/DDBJ whole genome shotgun (WGS) entry which is preliminary data.</text>
</comment>